<name>A0A9Q0Y9E5_9SAUR</name>
<reference evidence="2" key="1">
    <citation type="journal article" date="2023" name="DNA Res.">
        <title>Chromosome-level genome assembly of Phrynocephalus forsythii using third-generation DNA sequencing and Hi-C analysis.</title>
        <authorList>
            <person name="Qi Y."/>
            <person name="Zhao W."/>
            <person name="Zhao Y."/>
            <person name="Niu C."/>
            <person name="Cao S."/>
            <person name="Zhang Y."/>
        </authorList>
    </citation>
    <scope>NUCLEOTIDE SEQUENCE</scope>
    <source>
        <tissue evidence="2">Muscle</tissue>
    </source>
</reference>
<sequence length="103" mass="11271">MWFRFPKLGFSSPTKKGKEADRETDPNEGTAQDDDDGSPTEKSETYFDAQETLPPQEIISERETETSGDGSSVPVVSSSARTELILLEKEKAGSQNIQGESSK</sequence>
<dbReference type="EMBL" id="JAPFRF010000001">
    <property type="protein sequence ID" value="KAJ7345236.1"/>
    <property type="molecule type" value="Genomic_DNA"/>
</dbReference>
<dbReference type="OrthoDB" id="447516at2759"/>
<comment type="caution">
    <text evidence="2">The sequence shown here is derived from an EMBL/GenBank/DDBJ whole genome shotgun (WGS) entry which is preliminary data.</text>
</comment>
<gene>
    <name evidence="2" type="ORF">JRQ81_001186</name>
</gene>
<accession>A0A9Q0Y9E5</accession>
<evidence type="ECO:0000313" key="3">
    <source>
        <dbReference type="Proteomes" id="UP001142489"/>
    </source>
</evidence>
<feature type="compositionally biased region" description="Basic and acidic residues" evidence="1">
    <location>
        <begin position="16"/>
        <end position="25"/>
    </location>
</feature>
<evidence type="ECO:0000256" key="1">
    <source>
        <dbReference type="SAM" id="MobiDB-lite"/>
    </source>
</evidence>
<dbReference type="AlphaFoldDB" id="A0A9Q0Y9E5"/>
<feature type="region of interest" description="Disordered" evidence="1">
    <location>
        <begin position="1"/>
        <end position="78"/>
    </location>
</feature>
<dbReference type="Proteomes" id="UP001142489">
    <property type="component" value="Unassembled WGS sequence"/>
</dbReference>
<protein>
    <submittedName>
        <fullName evidence="2">Uncharacterized protein</fullName>
    </submittedName>
</protein>
<keyword evidence="3" id="KW-1185">Reference proteome</keyword>
<organism evidence="2 3">
    <name type="scientific">Phrynocephalus forsythii</name>
    <dbReference type="NCBI Taxonomy" id="171643"/>
    <lineage>
        <taxon>Eukaryota</taxon>
        <taxon>Metazoa</taxon>
        <taxon>Chordata</taxon>
        <taxon>Craniata</taxon>
        <taxon>Vertebrata</taxon>
        <taxon>Euteleostomi</taxon>
        <taxon>Lepidosauria</taxon>
        <taxon>Squamata</taxon>
        <taxon>Bifurcata</taxon>
        <taxon>Unidentata</taxon>
        <taxon>Episquamata</taxon>
        <taxon>Toxicofera</taxon>
        <taxon>Iguania</taxon>
        <taxon>Acrodonta</taxon>
        <taxon>Agamidae</taxon>
        <taxon>Agaminae</taxon>
        <taxon>Phrynocephalus</taxon>
    </lineage>
</organism>
<proteinExistence type="predicted"/>
<evidence type="ECO:0000313" key="2">
    <source>
        <dbReference type="EMBL" id="KAJ7345236.1"/>
    </source>
</evidence>